<keyword evidence="2" id="KW-1185">Reference proteome</keyword>
<dbReference type="EMBL" id="JAYWIO010000006">
    <property type="protein sequence ID" value="KAK7255829.1"/>
    <property type="molecule type" value="Genomic_DNA"/>
</dbReference>
<name>A0AAN9EF55_CROPI</name>
<proteinExistence type="predicted"/>
<organism evidence="1 2">
    <name type="scientific">Crotalaria pallida</name>
    <name type="common">Smooth rattlebox</name>
    <name type="synonym">Crotalaria striata</name>
    <dbReference type="NCBI Taxonomy" id="3830"/>
    <lineage>
        <taxon>Eukaryota</taxon>
        <taxon>Viridiplantae</taxon>
        <taxon>Streptophyta</taxon>
        <taxon>Embryophyta</taxon>
        <taxon>Tracheophyta</taxon>
        <taxon>Spermatophyta</taxon>
        <taxon>Magnoliopsida</taxon>
        <taxon>eudicotyledons</taxon>
        <taxon>Gunneridae</taxon>
        <taxon>Pentapetalae</taxon>
        <taxon>rosids</taxon>
        <taxon>fabids</taxon>
        <taxon>Fabales</taxon>
        <taxon>Fabaceae</taxon>
        <taxon>Papilionoideae</taxon>
        <taxon>50 kb inversion clade</taxon>
        <taxon>genistoids sensu lato</taxon>
        <taxon>core genistoids</taxon>
        <taxon>Crotalarieae</taxon>
        <taxon>Crotalaria</taxon>
    </lineage>
</organism>
<dbReference type="Proteomes" id="UP001372338">
    <property type="component" value="Unassembled WGS sequence"/>
</dbReference>
<protein>
    <submittedName>
        <fullName evidence="1">Uncharacterized protein</fullName>
    </submittedName>
</protein>
<dbReference type="AlphaFoldDB" id="A0AAN9EF55"/>
<comment type="caution">
    <text evidence="1">The sequence shown here is derived from an EMBL/GenBank/DDBJ whole genome shotgun (WGS) entry which is preliminary data.</text>
</comment>
<sequence>MFSLHPQRGCYFSGKITPSLTPKRAIPKFRIYEADLETETKQQQYTIWKPKLNNNRSTIKVNQSKSKFLTDLQSYANKSEKKKQQLQRGKPFLMLLPSSSTALLPSTALQTVSIPSVPALLPSSSPVPALLPSSSTAFFFPSSS</sequence>
<gene>
    <name evidence="1" type="ORF">RIF29_29252</name>
</gene>
<accession>A0AAN9EF55</accession>
<evidence type="ECO:0000313" key="2">
    <source>
        <dbReference type="Proteomes" id="UP001372338"/>
    </source>
</evidence>
<evidence type="ECO:0000313" key="1">
    <source>
        <dbReference type="EMBL" id="KAK7255829.1"/>
    </source>
</evidence>
<reference evidence="1 2" key="1">
    <citation type="submission" date="2024-01" db="EMBL/GenBank/DDBJ databases">
        <title>The genomes of 5 underutilized Papilionoideae crops provide insights into root nodulation and disease resistanc.</title>
        <authorList>
            <person name="Yuan L."/>
        </authorList>
    </citation>
    <scope>NUCLEOTIDE SEQUENCE [LARGE SCALE GENOMIC DNA]</scope>
    <source>
        <strain evidence="1">ZHUSHIDOU_FW_LH</strain>
        <tissue evidence="1">Leaf</tissue>
    </source>
</reference>